<sequence>MHRNYKNPTPKPLNDVRAFRNQRRSDDEGLVAGEVVCKHRQQRLELAMGNILESQNVGCPRVVALAVVFGPSVSGFEVKENEKLGYEL</sequence>
<gene>
    <name evidence="1" type="ORF">VNO78_07805</name>
</gene>
<reference evidence="1 2" key="1">
    <citation type="submission" date="2024-01" db="EMBL/GenBank/DDBJ databases">
        <title>The genomes of 5 underutilized Papilionoideae crops provide insights into root nodulation and disease resistanc.</title>
        <authorList>
            <person name="Jiang F."/>
        </authorList>
    </citation>
    <scope>NUCLEOTIDE SEQUENCE [LARGE SCALE GENOMIC DNA]</scope>
    <source>
        <strain evidence="1">DUOXIRENSHENG_FW03</strain>
        <tissue evidence="1">Leaves</tissue>
    </source>
</reference>
<dbReference type="AlphaFoldDB" id="A0AAN9SUV1"/>
<protein>
    <submittedName>
        <fullName evidence="1">Uncharacterized protein</fullName>
    </submittedName>
</protein>
<accession>A0AAN9SUV1</accession>
<comment type="caution">
    <text evidence="1">The sequence shown here is derived from an EMBL/GenBank/DDBJ whole genome shotgun (WGS) entry which is preliminary data.</text>
</comment>
<proteinExistence type="predicted"/>
<organism evidence="1 2">
    <name type="scientific">Psophocarpus tetragonolobus</name>
    <name type="common">Winged bean</name>
    <name type="synonym">Dolichos tetragonolobus</name>
    <dbReference type="NCBI Taxonomy" id="3891"/>
    <lineage>
        <taxon>Eukaryota</taxon>
        <taxon>Viridiplantae</taxon>
        <taxon>Streptophyta</taxon>
        <taxon>Embryophyta</taxon>
        <taxon>Tracheophyta</taxon>
        <taxon>Spermatophyta</taxon>
        <taxon>Magnoliopsida</taxon>
        <taxon>eudicotyledons</taxon>
        <taxon>Gunneridae</taxon>
        <taxon>Pentapetalae</taxon>
        <taxon>rosids</taxon>
        <taxon>fabids</taxon>
        <taxon>Fabales</taxon>
        <taxon>Fabaceae</taxon>
        <taxon>Papilionoideae</taxon>
        <taxon>50 kb inversion clade</taxon>
        <taxon>NPAAA clade</taxon>
        <taxon>indigoferoid/millettioid clade</taxon>
        <taxon>Phaseoleae</taxon>
        <taxon>Psophocarpus</taxon>
    </lineage>
</organism>
<dbReference type="EMBL" id="JAYMYS010000002">
    <property type="protein sequence ID" value="KAK7406185.1"/>
    <property type="molecule type" value="Genomic_DNA"/>
</dbReference>
<keyword evidence="2" id="KW-1185">Reference proteome</keyword>
<evidence type="ECO:0000313" key="2">
    <source>
        <dbReference type="Proteomes" id="UP001386955"/>
    </source>
</evidence>
<evidence type="ECO:0000313" key="1">
    <source>
        <dbReference type="EMBL" id="KAK7406185.1"/>
    </source>
</evidence>
<dbReference type="Proteomes" id="UP001386955">
    <property type="component" value="Unassembled WGS sequence"/>
</dbReference>
<name>A0AAN9SUV1_PSOTE</name>